<proteinExistence type="predicted"/>
<feature type="transmembrane region" description="Helical" evidence="1">
    <location>
        <begin position="401"/>
        <end position="418"/>
    </location>
</feature>
<keyword evidence="1" id="KW-0812">Transmembrane</keyword>
<feature type="transmembrane region" description="Helical" evidence="1">
    <location>
        <begin position="105"/>
        <end position="123"/>
    </location>
</feature>
<accession>A0A2T1DYN4</accession>
<feature type="transmembrane region" description="Helical" evidence="1">
    <location>
        <begin position="12"/>
        <end position="30"/>
    </location>
</feature>
<feature type="transmembrane region" description="Helical" evidence="1">
    <location>
        <begin position="247"/>
        <end position="265"/>
    </location>
</feature>
<feature type="transmembrane region" description="Helical" evidence="1">
    <location>
        <begin position="203"/>
        <end position="219"/>
    </location>
</feature>
<feature type="transmembrane region" description="Helical" evidence="1">
    <location>
        <begin position="135"/>
        <end position="153"/>
    </location>
</feature>
<dbReference type="EMBL" id="PVWK01000123">
    <property type="protein sequence ID" value="PSB25595.1"/>
    <property type="molecule type" value="Genomic_DNA"/>
</dbReference>
<keyword evidence="1" id="KW-1133">Transmembrane helix</keyword>
<reference evidence="2 3" key="2">
    <citation type="submission" date="2018-03" db="EMBL/GenBank/DDBJ databases">
        <title>The ancient ancestry and fast evolution of plastids.</title>
        <authorList>
            <person name="Moore K.R."/>
            <person name="Magnabosco C."/>
            <person name="Momper L."/>
            <person name="Gold D.A."/>
            <person name="Bosak T."/>
            <person name="Fournier G.P."/>
        </authorList>
    </citation>
    <scope>NUCLEOTIDE SEQUENCE [LARGE SCALE GENOMIC DNA]</scope>
    <source>
        <strain evidence="2 3">ULC18</strain>
    </source>
</reference>
<name>A0A2T1DYN4_9CYAN</name>
<keyword evidence="3" id="KW-1185">Reference proteome</keyword>
<feature type="transmembrane region" description="Helical" evidence="1">
    <location>
        <begin position="366"/>
        <end position="389"/>
    </location>
</feature>
<comment type="caution">
    <text evidence="2">The sequence shown here is derived from an EMBL/GenBank/DDBJ whole genome shotgun (WGS) entry which is preliminary data.</text>
</comment>
<dbReference type="OrthoDB" id="528851at2"/>
<sequence>MNTDAGTYQEQSGLIKGSTLVLIAFATAFFPRLLSSMGAPAAINFLHFVVVPLACGIVLVQTRVKHRQQISTSKALFMGLLILFGITVASAILNGAGAINALVDFLLLTEPFLLLLTITCIPFSAKDLKRFKGWLLGFGFANLLLALVERVLIDAHILDHTKLTVEDNVQGVFYLSYGGHVVSANVSLIFCIYFFLRVKTAPLWLRLAVVVATLLQIQVADAKQVLLVAVAAWLLLIVSRSKNIVLVIKYAIAASIVLPILWWCIQNVDAFGAYKAWINRDIYGPNGDATLLKTGPLRIIPTYYESALNWFLGLGPGHTVGRLGGWLLKDYEALLKPFGATTHPVTDVIWATYNGNYLDSTMFSPFWGFAGVWGDLGFLGLLSYLYLWFLAWTRLCPTDSCRFILLNVIVNGFILTLMEEPGFMLSVAALIGLQWHEWQVAKRAHYQQLYQQQLDGIGTASHF</sequence>
<dbReference type="AlphaFoldDB" id="A0A2T1DYN4"/>
<evidence type="ECO:0000256" key="1">
    <source>
        <dbReference type="SAM" id="Phobius"/>
    </source>
</evidence>
<evidence type="ECO:0000313" key="3">
    <source>
        <dbReference type="Proteomes" id="UP000239576"/>
    </source>
</evidence>
<evidence type="ECO:0000313" key="2">
    <source>
        <dbReference type="EMBL" id="PSB25595.1"/>
    </source>
</evidence>
<protein>
    <recommendedName>
        <fullName evidence="4">Oligosaccharide repeat unit polymerase</fullName>
    </recommendedName>
</protein>
<feature type="transmembrane region" description="Helical" evidence="1">
    <location>
        <begin position="225"/>
        <end position="240"/>
    </location>
</feature>
<keyword evidence="1" id="KW-0472">Membrane</keyword>
<gene>
    <name evidence="2" type="ORF">C7B82_22510</name>
</gene>
<feature type="transmembrane region" description="Helical" evidence="1">
    <location>
        <begin position="76"/>
        <end position="99"/>
    </location>
</feature>
<reference evidence="3" key="1">
    <citation type="submission" date="2018-02" db="EMBL/GenBank/DDBJ databases">
        <authorList>
            <person name="Moore K."/>
            <person name="Momper L."/>
        </authorList>
    </citation>
    <scope>NUCLEOTIDE SEQUENCE [LARGE SCALE GENOMIC DNA]</scope>
    <source>
        <strain evidence="3">ULC18</strain>
    </source>
</reference>
<dbReference type="Proteomes" id="UP000239576">
    <property type="component" value="Unassembled WGS sequence"/>
</dbReference>
<feature type="transmembrane region" description="Helical" evidence="1">
    <location>
        <begin position="173"/>
        <end position="196"/>
    </location>
</feature>
<feature type="transmembrane region" description="Helical" evidence="1">
    <location>
        <begin position="42"/>
        <end position="64"/>
    </location>
</feature>
<evidence type="ECO:0008006" key="4">
    <source>
        <dbReference type="Google" id="ProtNLM"/>
    </source>
</evidence>
<organism evidence="2 3">
    <name type="scientific">Stenomitos frigidus ULC18</name>
    <dbReference type="NCBI Taxonomy" id="2107698"/>
    <lineage>
        <taxon>Bacteria</taxon>
        <taxon>Bacillati</taxon>
        <taxon>Cyanobacteriota</taxon>
        <taxon>Cyanophyceae</taxon>
        <taxon>Leptolyngbyales</taxon>
        <taxon>Leptolyngbyaceae</taxon>
        <taxon>Stenomitos</taxon>
    </lineage>
</organism>